<proteinExistence type="predicted"/>
<feature type="compositionally biased region" description="Low complexity" evidence="1">
    <location>
        <begin position="249"/>
        <end position="274"/>
    </location>
</feature>
<gene>
    <name evidence="2" type="ORF">QBC46DRAFT_419216</name>
</gene>
<accession>A0AAN6S1F1</accession>
<evidence type="ECO:0000313" key="2">
    <source>
        <dbReference type="EMBL" id="KAK3936453.1"/>
    </source>
</evidence>
<evidence type="ECO:0000313" key="3">
    <source>
        <dbReference type="Proteomes" id="UP001303473"/>
    </source>
</evidence>
<feature type="region of interest" description="Disordered" evidence="1">
    <location>
        <begin position="229"/>
        <end position="281"/>
    </location>
</feature>
<dbReference type="EMBL" id="MU853883">
    <property type="protein sequence ID" value="KAK3936453.1"/>
    <property type="molecule type" value="Genomic_DNA"/>
</dbReference>
<dbReference type="AlphaFoldDB" id="A0AAN6S1F1"/>
<feature type="compositionally biased region" description="Low complexity" evidence="1">
    <location>
        <begin position="474"/>
        <end position="497"/>
    </location>
</feature>
<sequence>MASEQPKTIESLPPELLTEIFSHLTCAPPSETRLHDQPKSHMLADREATLKVVSLVSKRWRATALPVLFRHVVWALDRWDLLLVEPGQDVDPVDGLPLLRFLRDHGLGRHVFSLTMIVSNSLHGLMRLNEPGLEDSAHGSERSASSHRESKKAQMLLGGSRYPHIANRAATYSEDNNWLWKTLFDLMDPKRFTMIASPHMLTSLLSRMLFLGDAWCFNRDDLHILSLSRESPTKTPPTPSLASAAKPNSGSSSTTSASTSTSTSTEPVASSSSSKCPATPASRPCELFTIRPWTHLLLNEGSSTRVYKTYEFFLKRPPSILGALLGCEEAPNNTPLIPPTLKSMSYVAIFPLSYHFNTLVAFLPRIDHLFVQLVPRNSILQDREEMRNVDPSDLWMERNSCYGLIMRELLTSDMADKDDDAPGSNWRHLRTFTSGDAADEEAWDMAVHYVRTSRSGWRVEGNGIFVRGPPKPAPQAAWPPSEDGSNHNSNDSDNLGLGEDGDGEDEYGNGGIEILSVPPQSFSPW</sequence>
<dbReference type="Proteomes" id="UP001303473">
    <property type="component" value="Unassembled WGS sequence"/>
</dbReference>
<name>A0AAN6S1F1_9PEZI</name>
<reference evidence="3" key="1">
    <citation type="journal article" date="2023" name="Mol. Phylogenet. Evol.">
        <title>Genome-scale phylogeny and comparative genomics of the fungal order Sordariales.</title>
        <authorList>
            <person name="Hensen N."/>
            <person name="Bonometti L."/>
            <person name="Westerberg I."/>
            <person name="Brannstrom I.O."/>
            <person name="Guillou S."/>
            <person name="Cros-Aarteil S."/>
            <person name="Calhoun S."/>
            <person name="Haridas S."/>
            <person name="Kuo A."/>
            <person name="Mondo S."/>
            <person name="Pangilinan J."/>
            <person name="Riley R."/>
            <person name="LaButti K."/>
            <person name="Andreopoulos B."/>
            <person name="Lipzen A."/>
            <person name="Chen C."/>
            <person name="Yan M."/>
            <person name="Daum C."/>
            <person name="Ng V."/>
            <person name="Clum A."/>
            <person name="Steindorff A."/>
            <person name="Ohm R.A."/>
            <person name="Martin F."/>
            <person name="Silar P."/>
            <person name="Natvig D.O."/>
            <person name="Lalanne C."/>
            <person name="Gautier V."/>
            <person name="Ament-Velasquez S.L."/>
            <person name="Kruys A."/>
            <person name="Hutchinson M.I."/>
            <person name="Powell A.J."/>
            <person name="Barry K."/>
            <person name="Miller A.N."/>
            <person name="Grigoriev I.V."/>
            <person name="Debuchy R."/>
            <person name="Gladieux P."/>
            <person name="Hiltunen Thoren M."/>
            <person name="Johannesson H."/>
        </authorList>
    </citation>
    <scope>NUCLEOTIDE SEQUENCE [LARGE SCALE GENOMIC DNA]</scope>
    <source>
        <strain evidence="3">CBS 340.73</strain>
    </source>
</reference>
<feature type="compositionally biased region" description="Basic and acidic residues" evidence="1">
    <location>
        <begin position="135"/>
        <end position="152"/>
    </location>
</feature>
<keyword evidence="3" id="KW-1185">Reference proteome</keyword>
<organism evidence="2 3">
    <name type="scientific">Diplogelasinospora grovesii</name>
    <dbReference type="NCBI Taxonomy" id="303347"/>
    <lineage>
        <taxon>Eukaryota</taxon>
        <taxon>Fungi</taxon>
        <taxon>Dikarya</taxon>
        <taxon>Ascomycota</taxon>
        <taxon>Pezizomycotina</taxon>
        <taxon>Sordariomycetes</taxon>
        <taxon>Sordariomycetidae</taxon>
        <taxon>Sordariales</taxon>
        <taxon>Diplogelasinosporaceae</taxon>
        <taxon>Diplogelasinospora</taxon>
    </lineage>
</organism>
<evidence type="ECO:0008006" key="4">
    <source>
        <dbReference type="Google" id="ProtNLM"/>
    </source>
</evidence>
<comment type="caution">
    <text evidence="2">The sequence shown here is derived from an EMBL/GenBank/DDBJ whole genome shotgun (WGS) entry which is preliminary data.</text>
</comment>
<evidence type="ECO:0000256" key="1">
    <source>
        <dbReference type="SAM" id="MobiDB-lite"/>
    </source>
</evidence>
<protein>
    <recommendedName>
        <fullName evidence="4">F-box domain-containing protein</fullName>
    </recommendedName>
</protein>
<feature type="region of interest" description="Disordered" evidence="1">
    <location>
        <begin position="461"/>
        <end position="525"/>
    </location>
</feature>
<dbReference type="Gene3D" id="1.20.1280.50">
    <property type="match status" value="1"/>
</dbReference>
<feature type="region of interest" description="Disordered" evidence="1">
    <location>
        <begin position="133"/>
        <end position="152"/>
    </location>
</feature>